<sequence>MKIALKNELEKLLTVGQFEKLDSHWVLLYQGPNAPLYSVFEGVVIGFKFRKNRIHVVLYATNEFSKQHAFKEAIDHIRTVRSLYTSGIEKDKYNSTHKIFDTIFSKPSDAASFAQDLAIRFTLSGIRMWTE</sequence>
<accession>A0ABT1N8S8</accession>
<dbReference type="Proteomes" id="UP001524460">
    <property type="component" value="Unassembled WGS sequence"/>
</dbReference>
<dbReference type="EMBL" id="JANEYT010000117">
    <property type="protein sequence ID" value="MCQ1061158.1"/>
    <property type="molecule type" value="Genomic_DNA"/>
</dbReference>
<evidence type="ECO:0000313" key="2">
    <source>
        <dbReference type="Proteomes" id="UP001524460"/>
    </source>
</evidence>
<evidence type="ECO:0000313" key="1">
    <source>
        <dbReference type="EMBL" id="MCQ1061158.1"/>
    </source>
</evidence>
<gene>
    <name evidence="1" type="ORF">NHN17_24265</name>
</gene>
<name>A0ABT1N8S8_9GAMM</name>
<dbReference type="RefSeq" id="WP_255045255.1">
    <property type="nucleotide sequence ID" value="NZ_JANEYT010000117.1"/>
</dbReference>
<comment type="caution">
    <text evidence="1">The sequence shown here is derived from an EMBL/GenBank/DDBJ whole genome shotgun (WGS) entry which is preliminary data.</text>
</comment>
<keyword evidence="2" id="KW-1185">Reference proteome</keyword>
<protein>
    <submittedName>
        <fullName evidence="1">Uncharacterized protein</fullName>
    </submittedName>
</protein>
<reference evidence="1 2" key="1">
    <citation type="submission" date="2022-07" db="EMBL/GenBank/DDBJ databases">
        <title>Photobacterium pectinilyticum sp. nov., a marine bacterium isolated from surface seawater of Qingdao offshore.</title>
        <authorList>
            <person name="Wang X."/>
        </authorList>
    </citation>
    <scope>NUCLEOTIDE SEQUENCE [LARGE SCALE GENOMIC DNA]</scope>
    <source>
        <strain evidence="1 2">ZSDE20</strain>
    </source>
</reference>
<proteinExistence type="predicted"/>
<organism evidence="1 2">
    <name type="scientific">Photobacterium pectinilyticum</name>
    <dbReference type="NCBI Taxonomy" id="2906793"/>
    <lineage>
        <taxon>Bacteria</taxon>
        <taxon>Pseudomonadati</taxon>
        <taxon>Pseudomonadota</taxon>
        <taxon>Gammaproteobacteria</taxon>
        <taxon>Vibrionales</taxon>
        <taxon>Vibrionaceae</taxon>
        <taxon>Photobacterium</taxon>
    </lineage>
</organism>